<dbReference type="Proteomes" id="UP000011682">
    <property type="component" value="Unassembled WGS sequence"/>
</dbReference>
<protein>
    <submittedName>
        <fullName evidence="1">Uncharacterized protein</fullName>
    </submittedName>
</protein>
<dbReference type="EMBL" id="ANAH02000011">
    <property type="protein sequence ID" value="EPX60688.1"/>
    <property type="molecule type" value="Genomic_DNA"/>
</dbReference>
<name>S9QVL1_CYSF2</name>
<evidence type="ECO:0000313" key="2">
    <source>
        <dbReference type="Proteomes" id="UP000011682"/>
    </source>
</evidence>
<reference evidence="1" key="1">
    <citation type="submission" date="2013-05" db="EMBL/GenBank/DDBJ databases">
        <title>Genome assembly of Cystobacter fuscus DSM 2262.</title>
        <authorList>
            <person name="Sharma G."/>
            <person name="Khatri I."/>
            <person name="Kaur C."/>
            <person name="Mayilraj S."/>
            <person name="Subramanian S."/>
        </authorList>
    </citation>
    <scope>NUCLEOTIDE SEQUENCE [LARGE SCALE GENOMIC DNA]</scope>
    <source>
        <strain evidence="1">DSM 2262</strain>
    </source>
</reference>
<accession>S9QVL1</accession>
<dbReference type="AlphaFoldDB" id="S9QVL1"/>
<comment type="caution">
    <text evidence="1">The sequence shown here is derived from an EMBL/GenBank/DDBJ whole genome shotgun (WGS) entry which is preliminary data.</text>
</comment>
<gene>
    <name evidence="1" type="ORF">D187_001337</name>
</gene>
<sequence length="72" mass="8168">MFGVEGSTSFMNNPGKDVLGHEARIIKFKEKSLIAAHNYSDVYMQHRQDFNAAYGGVSNRFVVQDPNLYKLD</sequence>
<organism evidence="1 2">
    <name type="scientific">Cystobacter fuscus (strain ATCC 25194 / DSM 2262 / NBRC 100088 / M29)</name>
    <dbReference type="NCBI Taxonomy" id="1242864"/>
    <lineage>
        <taxon>Bacteria</taxon>
        <taxon>Pseudomonadati</taxon>
        <taxon>Myxococcota</taxon>
        <taxon>Myxococcia</taxon>
        <taxon>Myxococcales</taxon>
        <taxon>Cystobacterineae</taxon>
        <taxon>Archangiaceae</taxon>
        <taxon>Cystobacter</taxon>
    </lineage>
</organism>
<keyword evidence="2" id="KW-1185">Reference proteome</keyword>
<proteinExistence type="predicted"/>
<evidence type="ECO:0000313" key="1">
    <source>
        <dbReference type="EMBL" id="EPX60688.1"/>
    </source>
</evidence>
<dbReference type="RefSeq" id="WP_020918158.1">
    <property type="nucleotide sequence ID" value="NZ_ANAH02000011.1"/>
</dbReference>